<evidence type="ECO:0000313" key="2">
    <source>
        <dbReference type="EMBL" id="OZM57528.1"/>
    </source>
</evidence>
<dbReference type="SUPFAM" id="SSF54427">
    <property type="entry name" value="NTF2-like"/>
    <property type="match status" value="1"/>
</dbReference>
<keyword evidence="3" id="KW-1185">Reference proteome</keyword>
<protein>
    <recommendedName>
        <fullName evidence="4">DUF4878 domain-containing protein</fullName>
    </recommendedName>
</protein>
<dbReference type="AlphaFoldDB" id="A0A263BVD4"/>
<evidence type="ECO:0000256" key="1">
    <source>
        <dbReference type="SAM" id="Phobius"/>
    </source>
</evidence>
<keyword evidence="1" id="KW-0472">Membrane</keyword>
<reference evidence="3" key="1">
    <citation type="submission" date="2017-08" db="EMBL/GenBank/DDBJ databases">
        <authorList>
            <person name="Huang Z."/>
        </authorList>
    </citation>
    <scope>NUCLEOTIDE SEQUENCE [LARGE SCALE GENOMIC DNA]</scope>
    <source>
        <strain evidence="3">SA5d-4</strain>
    </source>
</reference>
<dbReference type="Proteomes" id="UP000217083">
    <property type="component" value="Unassembled WGS sequence"/>
</dbReference>
<keyword evidence="1" id="KW-1133">Transmembrane helix</keyword>
<evidence type="ECO:0000313" key="3">
    <source>
        <dbReference type="Proteomes" id="UP000217083"/>
    </source>
</evidence>
<organism evidence="2 3">
    <name type="scientific">Lottiidibacillus patelloidae</name>
    <dbReference type="NCBI Taxonomy" id="2670334"/>
    <lineage>
        <taxon>Bacteria</taxon>
        <taxon>Bacillati</taxon>
        <taxon>Bacillota</taxon>
        <taxon>Bacilli</taxon>
        <taxon>Bacillales</taxon>
        <taxon>Bacillaceae</taxon>
        <taxon>Lottiidibacillus</taxon>
    </lineage>
</organism>
<gene>
    <name evidence="2" type="ORF">CIB95_03930</name>
</gene>
<name>A0A263BVD4_9BACI</name>
<dbReference type="EMBL" id="NPIA01000002">
    <property type="protein sequence ID" value="OZM57528.1"/>
    <property type="molecule type" value="Genomic_DNA"/>
</dbReference>
<dbReference type="Gene3D" id="3.10.450.240">
    <property type="match status" value="1"/>
</dbReference>
<sequence length="147" mass="17325">MKFFDAKWKQVLIATIAIIIGFTVYNNYFSTDTPENTVKIFLEAYASGDDKNLKIALSEELYERFNDTLENISLSELEIFEIETKKIVDNVAYVYFDMNNIMLMHEEGQKDNIIHATTLRMHGFLQLEKQDNRWKIVEFMTGSFNHY</sequence>
<reference evidence="2 3" key="2">
    <citation type="submission" date="2017-09" db="EMBL/GenBank/DDBJ databases">
        <title>Bacillus patelloidae sp. nov., isolated from the intestinal tract of a marine limpet.</title>
        <authorList>
            <person name="Liu R."/>
            <person name="Dong C."/>
            <person name="Shao Z."/>
        </authorList>
    </citation>
    <scope>NUCLEOTIDE SEQUENCE [LARGE SCALE GENOMIC DNA]</scope>
    <source>
        <strain evidence="2 3">SA5d-4</strain>
    </source>
</reference>
<comment type="caution">
    <text evidence="2">The sequence shown here is derived from an EMBL/GenBank/DDBJ whole genome shotgun (WGS) entry which is preliminary data.</text>
</comment>
<dbReference type="RefSeq" id="WP_094922197.1">
    <property type="nucleotide sequence ID" value="NZ_NPIA01000002.1"/>
</dbReference>
<feature type="transmembrane region" description="Helical" evidence="1">
    <location>
        <begin position="12"/>
        <end position="29"/>
    </location>
</feature>
<accession>A0A263BVD4</accession>
<dbReference type="InterPro" id="IPR032710">
    <property type="entry name" value="NTF2-like_dom_sf"/>
</dbReference>
<proteinExistence type="predicted"/>
<evidence type="ECO:0008006" key="4">
    <source>
        <dbReference type="Google" id="ProtNLM"/>
    </source>
</evidence>
<keyword evidence="1" id="KW-0812">Transmembrane</keyword>